<keyword evidence="2" id="KW-1185">Reference proteome</keyword>
<organism evidence="1 2">
    <name type="scientific">Pseudanabaena catenata USMAC16</name>
    <dbReference type="NCBI Taxonomy" id="1855837"/>
    <lineage>
        <taxon>Bacteria</taxon>
        <taxon>Bacillati</taxon>
        <taxon>Cyanobacteriota</taxon>
        <taxon>Cyanophyceae</taxon>
        <taxon>Pseudanabaenales</taxon>
        <taxon>Pseudanabaenaceae</taxon>
        <taxon>Pseudanabaena</taxon>
    </lineage>
</organism>
<dbReference type="Proteomes" id="UP001152872">
    <property type="component" value="Unassembled WGS sequence"/>
</dbReference>
<comment type="caution">
    <text evidence="1">The sequence shown here is derived from an EMBL/GenBank/DDBJ whole genome shotgun (WGS) entry which is preliminary data.</text>
</comment>
<dbReference type="RefSeq" id="WP_009628370.1">
    <property type="nucleotide sequence ID" value="NZ_VBTY01000161.1"/>
</dbReference>
<evidence type="ECO:0000313" key="2">
    <source>
        <dbReference type="Proteomes" id="UP001152872"/>
    </source>
</evidence>
<name>A0A9X4MBV1_9CYAN</name>
<dbReference type="EMBL" id="VBTY01000161">
    <property type="protein sequence ID" value="MDG3496207.1"/>
    <property type="molecule type" value="Genomic_DNA"/>
</dbReference>
<accession>A0A9X4MBV1</accession>
<proteinExistence type="predicted"/>
<evidence type="ECO:0000313" key="1">
    <source>
        <dbReference type="EMBL" id="MDG3496207.1"/>
    </source>
</evidence>
<protein>
    <submittedName>
        <fullName evidence="1">Uncharacterized protein</fullName>
    </submittedName>
</protein>
<reference evidence="1" key="1">
    <citation type="submission" date="2019-05" db="EMBL/GenBank/DDBJ databases">
        <title>Whole genome sequencing of Pseudanabaena catenata USMAC16.</title>
        <authorList>
            <person name="Khan Z."/>
            <person name="Omar W.M."/>
            <person name="Convey P."/>
            <person name="Merican F."/>
            <person name="Najimudin N."/>
        </authorList>
    </citation>
    <scope>NUCLEOTIDE SEQUENCE</scope>
    <source>
        <strain evidence="1">USMAC16</strain>
    </source>
</reference>
<dbReference type="AlphaFoldDB" id="A0A9X4MBV1"/>
<sequence length="254" mass="29569">MENSIRELVTKIEAVIASDLIVCASDRLVASEDDVRNLFSNLSFPYLKELEQLYPCLDYLLYHFKILSVNEIYEYHKMWKDQTSDPRFIDDVAIELVSCLIFADYKDLYYAISKDGKVYYVAFLDPIMFPISKDLRSFLNAFADTYTYLYEHGLYNKHVGINPGDSLFRQMLRKHNPELVESTIRELDTLKNDPDLSIEKILNLSWPLLDSNSANTFFSIAENVNLDDRIRENAREQGEFLSQWIGIADPTELE</sequence>
<gene>
    <name evidence="1" type="ORF">FEV09_16800</name>
</gene>